<evidence type="ECO:0000313" key="6">
    <source>
        <dbReference type="Proteomes" id="UP000007463"/>
    </source>
</evidence>
<keyword evidence="6" id="KW-1185">Reference proteome</keyword>
<dbReference type="PROSITE" id="PS00098">
    <property type="entry name" value="THIOLASE_1"/>
    <property type="match status" value="1"/>
</dbReference>
<dbReference type="InterPro" id="IPR020841">
    <property type="entry name" value="PKS_Beta-ketoAc_synthase_dom"/>
</dbReference>
<dbReference type="Pfam" id="PF00109">
    <property type="entry name" value="ketoacyl-synt"/>
    <property type="match status" value="1"/>
</dbReference>
<dbReference type="InterPro" id="IPR020615">
    <property type="entry name" value="Thiolase_acyl_enz_int_AS"/>
</dbReference>
<dbReference type="InterPro" id="IPR000794">
    <property type="entry name" value="Beta-ketoacyl_synthase"/>
</dbReference>
<dbReference type="OrthoDB" id="9808669at2"/>
<dbReference type="InterPro" id="IPR014030">
    <property type="entry name" value="Ketoacyl_synth_N"/>
</dbReference>
<dbReference type="AlphaFoldDB" id="F2IDQ8"/>
<keyword evidence="5" id="KW-0012">Acyltransferase</keyword>
<dbReference type="InterPro" id="IPR016039">
    <property type="entry name" value="Thiolase-like"/>
</dbReference>
<evidence type="ECO:0000256" key="2">
    <source>
        <dbReference type="ARBA" id="ARBA00022679"/>
    </source>
</evidence>
<dbReference type="HOGENOM" id="CLU_000022_69_0_10"/>
<dbReference type="PANTHER" id="PTHR11712">
    <property type="entry name" value="POLYKETIDE SYNTHASE-RELATED"/>
    <property type="match status" value="1"/>
</dbReference>
<evidence type="ECO:0000256" key="3">
    <source>
        <dbReference type="RuleBase" id="RU003694"/>
    </source>
</evidence>
<accession>F2IDQ8</accession>
<dbReference type="Pfam" id="PF02801">
    <property type="entry name" value="Ketoacyl-synt_C"/>
    <property type="match status" value="1"/>
</dbReference>
<dbReference type="GO" id="GO:0004315">
    <property type="term" value="F:3-oxoacyl-[acyl-carrier-protein] synthase activity"/>
    <property type="evidence" value="ECO:0007669"/>
    <property type="project" value="UniProtKB-EC"/>
</dbReference>
<dbReference type="SMART" id="SM00825">
    <property type="entry name" value="PKS_KS"/>
    <property type="match status" value="1"/>
</dbReference>
<protein>
    <submittedName>
        <fullName evidence="5">Beta-ketoacyl-acyl-carrier-protein synthase I</fullName>
        <ecNumber evidence="5">2.3.1.41</ecNumber>
    </submittedName>
</protein>
<keyword evidence="2 3" id="KW-0808">Transferase</keyword>
<name>F2IDQ8_FLUTR</name>
<dbReference type="EC" id="2.3.1.41" evidence="5"/>
<feature type="domain" description="Ketosynthase family 3 (KS3)" evidence="4">
    <location>
        <begin position="1"/>
        <end position="356"/>
    </location>
</feature>
<dbReference type="RefSeq" id="WP_013686202.1">
    <property type="nucleotide sequence ID" value="NC_015321.1"/>
</dbReference>
<dbReference type="GO" id="GO:0006633">
    <property type="term" value="P:fatty acid biosynthetic process"/>
    <property type="evidence" value="ECO:0007669"/>
    <property type="project" value="TreeGrafter"/>
</dbReference>
<dbReference type="SUPFAM" id="SSF53901">
    <property type="entry name" value="Thiolase-like"/>
    <property type="match status" value="1"/>
</dbReference>
<evidence type="ECO:0000313" key="5">
    <source>
        <dbReference type="EMBL" id="AEA43431.1"/>
    </source>
</evidence>
<evidence type="ECO:0000256" key="1">
    <source>
        <dbReference type="ARBA" id="ARBA00008467"/>
    </source>
</evidence>
<sequence>MDNPIYIQYAAIVSPLGNSIEQHVDAFQNGRSGIELIEKSGYQDTTLPLAKRKEITTNRYDNLLREALEQNTIQFSAKDLERTAVIVSSTKGNMDLLPNDTFTSTRAIVAEYFPGTTLTIISNACISGVIAINTAADLLLADKYDQIVVIGIDAISDFVSYGFQSLYALSNEGCKPFDKARNGTTLGEGCGVVVVSKKPIGNYSVVYKGGASSNDANHISGPSRTGEGLVRSIEKTFKRSQLNASDIDFISAHGTATIFNDEMESIAFGRTMLDKTPLNSMKGYFGHTLGAAGILETIMSIVSMEKNYLFANLGFSEMGTSVPLNIITKNTEANLTTVLKTASGFGGGNASLIIQKRA</sequence>
<comment type="similarity">
    <text evidence="1 3">Belongs to the thiolase-like superfamily. Beta-ketoacyl-ACP synthases family.</text>
</comment>
<dbReference type="InterPro" id="IPR014031">
    <property type="entry name" value="Ketoacyl_synth_C"/>
</dbReference>
<dbReference type="STRING" id="755732.Fluta_1437"/>
<organism evidence="5 6">
    <name type="scientific">Fluviicola taffensis (strain DSM 16823 / NCIMB 13979 / RW262)</name>
    <dbReference type="NCBI Taxonomy" id="755732"/>
    <lineage>
        <taxon>Bacteria</taxon>
        <taxon>Pseudomonadati</taxon>
        <taxon>Bacteroidota</taxon>
        <taxon>Flavobacteriia</taxon>
        <taxon>Flavobacteriales</taxon>
        <taxon>Crocinitomicaceae</taxon>
        <taxon>Fluviicola</taxon>
    </lineage>
</organism>
<reference evidence="6" key="2">
    <citation type="submission" date="2011-02" db="EMBL/GenBank/DDBJ databases">
        <title>The complete genome of Fluviicola taffensis DSM 16823.</title>
        <authorList>
            <consortium name="US DOE Joint Genome Institute (JGI-PGF)"/>
            <person name="Lucas S."/>
            <person name="Copeland A."/>
            <person name="Lapidus A."/>
            <person name="Bruce D."/>
            <person name="Goodwin L."/>
            <person name="Pitluck S."/>
            <person name="Kyrpides N."/>
            <person name="Mavromatis K."/>
            <person name="Ivanova N."/>
            <person name="Mikhailova N."/>
            <person name="Pagani I."/>
            <person name="Chertkov O."/>
            <person name="Detter J.C."/>
            <person name="Han C."/>
            <person name="Tapia R."/>
            <person name="Land M."/>
            <person name="Hauser L."/>
            <person name="Markowitz V."/>
            <person name="Cheng J.-F."/>
            <person name="Hugenholtz P."/>
            <person name="Woyke T."/>
            <person name="Wu D."/>
            <person name="Tindall B."/>
            <person name="Pomrenke H.G."/>
            <person name="Brambilla E."/>
            <person name="Klenk H.-P."/>
            <person name="Eisen J.A."/>
        </authorList>
    </citation>
    <scope>NUCLEOTIDE SEQUENCE [LARGE SCALE GENOMIC DNA]</scope>
    <source>
        <strain evidence="6">DSM 16823 / RW262 / RW262</strain>
    </source>
</reference>
<dbReference type="Proteomes" id="UP000007463">
    <property type="component" value="Chromosome"/>
</dbReference>
<proteinExistence type="inferred from homology"/>
<dbReference type="KEGG" id="fte:Fluta_1437"/>
<dbReference type="EMBL" id="CP002542">
    <property type="protein sequence ID" value="AEA43431.1"/>
    <property type="molecule type" value="Genomic_DNA"/>
</dbReference>
<evidence type="ECO:0000259" key="4">
    <source>
        <dbReference type="PROSITE" id="PS52004"/>
    </source>
</evidence>
<dbReference type="Gene3D" id="3.40.47.10">
    <property type="match status" value="2"/>
</dbReference>
<dbReference type="PROSITE" id="PS52004">
    <property type="entry name" value="KS3_2"/>
    <property type="match status" value="1"/>
</dbReference>
<gene>
    <name evidence="5" type="ordered locus">Fluta_1437</name>
</gene>
<reference evidence="5 6" key="1">
    <citation type="journal article" date="2011" name="Stand. Genomic Sci.">
        <title>Complete genome sequence of the gliding freshwater bacterium Fluviicola taffensis type strain (RW262).</title>
        <authorList>
            <person name="Woyke T."/>
            <person name="Chertkov O."/>
            <person name="Lapidus A."/>
            <person name="Nolan M."/>
            <person name="Lucas S."/>
            <person name="Del Rio T.G."/>
            <person name="Tice H."/>
            <person name="Cheng J.F."/>
            <person name="Tapia R."/>
            <person name="Han C."/>
            <person name="Goodwin L."/>
            <person name="Pitluck S."/>
            <person name="Liolios K."/>
            <person name="Pagani I."/>
            <person name="Ivanova N."/>
            <person name="Huntemann M."/>
            <person name="Mavromatis K."/>
            <person name="Mikhailova N."/>
            <person name="Pati A."/>
            <person name="Chen A."/>
            <person name="Palaniappan K."/>
            <person name="Land M."/>
            <person name="Hauser L."/>
            <person name="Brambilla E.M."/>
            <person name="Rohde M."/>
            <person name="Mwirichia R."/>
            <person name="Sikorski J."/>
            <person name="Tindall B.J."/>
            <person name="Goker M."/>
            <person name="Bristow J."/>
            <person name="Eisen J.A."/>
            <person name="Markowitz V."/>
            <person name="Hugenholtz P."/>
            <person name="Klenk H.P."/>
            <person name="Kyrpides N.C."/>
        </authorList>
    </citation>
    <scope>NUCLEOTIDE SEQUENCE [LARGE SCALE GENOMIC DNA]</scope>
    <source>
        <strain evidence="6">DSM 16823 / RW262 / RW262</strain>
    </source>
</reference>
<dbReference type="eggNOG" id="COG0304">
    <property type="taxonomic scope" value="Bacteria"/>
</dbReference>
<dbReference type="PANTHER" id="PTHR11712:SF336">
    <property type="entry name" value="3-OXOACYL-[ACYL-CARRIER-PROTEIN] SYNTHASE, MITOCHONDRIAL"/>
    <property type="match status" value="1"/>
</dbReference>